<organism evidence="1 2">
    <name type="scientific">Candidatus Alloenteromonas pullicola</name>
    <dbReference type="NCBI Taxonomy" id="2840784"/>
    <lineage>
        <taxon>Bacteria</taxon>
        <taxon>Bacillati</taxon>
        <taxon>Bacillota</taxon>
        <taxon>Bacillota incertae sedis</taxon>
        <taxon>Candidatus Alloenteromonas</taxon>
    </lineage>
</organism>
<dbReference type="Proteomes" id="UP000824070">
    <property type="component" value="Unassembled WGS sequence"/>
</dbReference>
<evidence type="ECO:0000313" key="2">
    <source>
        <dbReference type="Proteomes" id="UP000824070"/>
    </source>
</evidence>
<accession>A0A9D1LNA0</accession>
<name>A0A9D1LNA0_9FIRM</name>
<gene>
    <name evidence="1" type="ORF">IAC52_01750</name>
</gene>
<comment type="caution">
    <text evidence="1">The sequence shown here is derived from an EMBL/GenBank/DDBJ whole genome shotgun (WGS) entry which is preliminary data.</text>
</comment>
<dbReference type="AlphaFoldDB" id="A0A9D1LNA0"/>
<evidence type="ECO:0000313" key="1">
    <source>
        <dbReference type="EMBL" id="HIU45001.1"/>
    </source>
</evidence>
<dbReference type="EMBL" id="DVMV01000012">
    <property type="protein sequence ID" value="HIU45001.1"/>
    <property type="molecule type" value="Genomic_DNA"/>
</dbReference>
<protein>
    <submittedName>
        <fullName evidence="1">Uncharacterized protein</fullName>
    </submittedName>
</protein>
<proteinExistence type="predicted"/>
<reference evidence="1" key="2">
    <citation type="journal article" date="2021" name="PeerJ">
        <title>Extensive microbial diversity within the chicken gut microbiome revealed by metagenomics and culture.</title>
        <authorList>
            <person name="Gilroy R."/>
            <person name="Ravi A."/>
            <person name="Getino M."/>
            <person name="Pursley I."/>
            <person name="Horton D.L."/>
            <person name="Alikhan N.F."/>
            <person name="Baker D."/>
            <person name="Gharbi K."/>
            <person name="Hall N."/>
            <person name="Watson M."/>
            <person name="Adriaenssens E.M."/>
            <person name="Foster-Nyarko E."/>
            <person name="Jarju S."/>
            <person name="Secka A."/>
            <person name="Antonio M."/>
            <person name="Oren A."/>
            <person name="Chaudhuri R.R."/>
            <person name="La Ragione R."/>
            <person name="Hildebrand F."/>
            <person name="Pallen M.J."/>
        </authorList>
    </citation>
    <scope>NUCLEOTIDE SEQUENCE</scope>
    <source>
        <strain evidence="1">ChiGjej1B1-22543</strain>
    </source>
</reference>
<reference evidence="1" key="1">
    <citation type="submission" date="2020-10" db="EMBL/GenBank/DDBJ databases">
        <authorList>
            <person name="Gilroy R."/>
        </authorList>
    </citation>
    <scope>NUCLEOTIDE SEQUENCE</scope>
    <source>
        <strain evidence="1">ChiGjej1B1-22543</strain>
    </source>
</reference>
<sequence length="367" mass="41814">MIGQSQPYIATRCGFSDLPSCRDGLGLLNQIARQSRKGIKVDSELKDVYKANRFTPLLFALTAKESKNFSFLNGRLTPKKVYCEVIDDKEEIYENRFAAYCLRKLSEELEVAYARFREDSSLLHSVGNIGYSRWGNAKNALSFLNEHKGFADGLEEVSRLRNEALLLQSTSFYSSLKPLQEEEIHSTNALSYDPLYGALYRLYLGYKSKKDDGEIESRLLKDLNKSAKLAQGKPNSLPTAYFYDDFLLKLRHYGDCIEIRITDVFDQYSRKYELRLDPGFFYPYMSLKGEGRERKISLFGAEDYSLPLLTMCAKLEASSICPLCGGRIGDGGFCRSCHAGYHYYEGANGRSMWAYDLPFATKESSYE</sequence>